<feature type="compositionally biased region" description="Polar residues" evidence="1">
    <location>
        <begin position="75"/>
        <end position="97"/>
    </location>
</feature>
<protein>
    <submittedName>
        <fullName evidence="2">Uncharacterized protein</fullName>
    </submittedName>
</protein>
<accession>A0A0A9GA63</accession>
<dbReference type="AlphaFoldDB" id="A0A0A9GA63"/>
<evidence type="ECO:0000313" key="2">
    <source>
        <dbReference type="EMBL" id="JAE20344.1"/>
    </source>
</evidence>
<feature type="region of interest" description="Disordered" evidence="1">
    <location>
        <begin position="32"/>
        <end position="104"/>
    </location>
</feature>
<proteinExistence type="predicted"/>
<reference evidence="2" key="1">
    <citation type="submission" date="2014-09" db="EMBL/GenBank/DDBJ databases">
        <authorList>
            <person name="Magalhaes I.L.F."/>
            <person name="Oliveira U."/>
            <person name="Santos F.R."/>
            <person name="Vidigal T.H.D.A."/>
            <person name="Brescovit A.D."/>
            <person name="Santos A.J."/>
        </authorList>
    </citation>
    <scope>NUCLEOTIDE SEQUENCE</scope>
    <source>
        <tissue evidence="2">Shoot tissue taken approximately 20 cm above the soil surface</tissue>
    </source>
</reference>
<name>A0A0A9GA63_ARUDO</name>
<sequence>MAEQPRGGRGPSWWRSWRWCRRGCGAGWRCTRRCGSSWRSSWTSDAARSRGSRPGTGSSPTSPSPPMTSARPSQRLATSLRTTDPGSTTRCTESARSGTGRRKL</sequence>
<evidence type="ECO:0000256" key="1">
    <source>
        <dbReference type="SAM" id="MobiDB-lite"/>
    </source>
</evidence>
<dbReference type="EMBL" id="GBRH01177552">
    <property type="protein sequence ID" value="JAE20344.1"/>
    <property type="molecule type" value="Transcribed_RNA"/>
</dbReference>
<feature type="compositionally biased region" description="Low complexity" evidence="1">
    <location>
        <begin position="52"/>
        <end position="73"/>
    </location>
</feature>
<reference evidence="2" key="2">
    <citation type="journal article" date="2015" name="Data Brief">
        <title>Shoot transcriptome of the giant reed, Arundo donax.</title>
        <authorList>
            <person name="Barrero R.A."/>
            <person name="Guerrero F.D."/>
            <person name="Moolhuijzen P."/>
            <person name="Goolsby J.A."/>
            <person name="Tidwell J."/>
            <person name="Bellgard S.E."/>
            <person name="Bellgard M.I."/>
        </authorList>
    </citation>
    <scope>NUCLEOTIDE SEQUENCE</scope>
    <source>
        <tissue evidence="2">Shoot tissue taken approximately 20 cm above the soil surface</tissue>
    </source>
</reference>
<organism evidence="2">
    <name type="scientific">Arundo donax</name>
    <name type="common">Giant reed</name>
    <name type="synonym">Donax arundinaceus</name>
    <dbReference type="NCBI Taxonomy" id="35708"/>
    <lineage>
        <taxon>Eukaryota</taxon>
        <taxon>Viridiplantae</taxon>
        <taxon>Streptophyta</taxon>
        <taxon>Embryophyta</taxon>
        <taxon>Tracheophyta</taxon>
        <taxon>Spermatophyta</taxon>
        <taxon>Magnoliopsida</taxon>
        <taxon>Liliopsida</taxon>
        <taxon>Poales</taxon>
        <taxon>Poaceae</taxon>
        <taxon>PACMAD clade</taxon>
        <taxon>Arundinoideae</taxon>
        <taxon>Arundineae</taxon>
        <taxon>Arundo</taxon>
    </lineage>
</organism>